<sequence length="325" mass="34683">MAAMDARQLSDAGKQIVKAAEGGDPASTLLQLLQPLQKFTATEDLLRQSKIGIAVNKLRQNKDTKVAQAASQLINKWKTDVKGSNGKGGGKAASSSPAPGAAHQKGVNGTASPMAPGGGGGGVKTEGGVKKESVTAAAQRKSTVAPEKRTFTTDEVNTKVTHDPARDSCVGLMYNGLAYLSTASPDSILPVARQVEIACFEVHGGLVTADYKSKMRSLFQNLKMKGNTALRKGVLDGEIEPKRFVTMSSEDLKSAEKKAQDEQLEKENMKQSMTAQEEKAISTTMTCGRCKQSRVAYTQAQTRAADEPMTTFCECTNCGNRWKFS</sequence>
<evidence type="ECO:0000256" key="7">
    <source>
        <dbReference type="PROSITE-ProRule" id="PRU00649"/>
    </source>
</evidence>
<dbReference type="SMART" id="SM00509">
    <property type="entry name" value="TFS2N"/>
    <property type="match status" value="1"/>
</dbReference>
<evidence type="ECO:0000313" key="14">
    <source>
        <dbReference type="Proteomes" id="UP001310594"/>
    </source>
</evidence>
<dbReference type="FunFam" id="1.10.472.30:FF:000003">
    <property type="entry name" value="Transcription elongation factor S-II"/>
    <property type="match status" value="1"/>
</dbReference>
<comment type="caution">
    <text evidence="13">The sequence shown here is derived from an EMBL/GenBank/DDBJ whole genome shotgun (WGS) entry which is preliminary data.</text>
</comment>
<evidence type="ECO:0000256" key="5">
    <source>
        <dbReference type="ARBA" id="ARBA00023242"/>
    </source>
</evidence>
<organism evidence="13 14">
    <name type="scientific">Elasticomyces elasticus</name>
    <dbReference type="NCBI Taxonomy" id="574655"/>
    <lineage>
        <taxon>Eukaryota</taxon>
        <taxon>Fungi</taxon>
        <taxon>Dikarya</taxon>
        <taxon>Ascomycota</taxon>
        <taxon>Pezizomycotina</taxon>
        <taxon>Dothideomycetes</taxon>
        <taxon>Dothideomycetidae</taxon>
        <taxon>Mycosphaerellales</taxon>
        <taxon>Teratosphaeriaceae</taxon>
        <taxon>Elasticomyces</taxon>
    </lineage>
</organism>
<keyword evidence="4 8" id="KW-0862">Zinc</keyword>
<dbReference type="InterPro" id="IPR035100">
    <property type="entry name" value="TF_IIS-typ"/>
</dbReference>
<feature type="domain" description="TFIIS N-terminal" evidence="11">
    <location>
        <begin position="1"/>
        <end position="84"/>
    </location>
</feature>
<dbReference type="Gene3D" id="1.20.930.10">
    <property type="entry name" value="Conserved domain common to transcription factors TFIIS, elongin A, CRSP70"/>
    <property type="match status" value="1"/>
</dbReference>
<dbReference type="InterPro" id="IPR003617">
    <property type="entry name" value="TFIIS/CRSP70_N_sub"/>
</dbReference>
<evidence type="ECO:0000259" key="10">
    <source>
        <dbReference type="PROSITE" id="PS51133"/>
    </source>
</evidence>
<dbReference type="SUPFAM" id="SSF57783">
    <property type="entry name" value="Zinc beta-ribbon"/>
    <property type="match status" value="1"/>
</dbReference>
<feature type="region of interest" description="Disordered" evidence="9">
    <location>
        <begin position="78"/>
        <end position="150"/>
    </location>
</feature>
<dbReference type="GO" id="GO:0006368">
    <property type="term" value="P:transcription elongation by RNA polymerase II"/>
    <property type="evidence" value="ECO:0007669"/>
    <property type="project" value="InterPro"/>
</dbReference>
<dbReference type="PROSITE" id="PS51133">
    <property type="entry name" value="ZF_TFIIS_2"/>
    <property type="match status" value="1"/>
</dbReference>
<dbReference type="SMART" id="SM00440">
    <property type="entry name" value="ZnF_C2C2"/>
    <property type="match status" value="1"/>
</dbReference>
<dbReference type="GO" id="GO:0001139">
    <property type="term" value="F:RNA polymerase II complex recruiting activity"/>
    <property type="evidence" value="ECO:0007669"/>
    <property type="project" value="TreeGrafter"/>
</dbReference>
<evidence type="ECO:0000313" key="13">
    <source>
        <dbReference type="EMBL" id="KAK5698297.1"/>
    </source>
</evidence>
<evidence type="ECO:0000256" key="3">
    <source>
        <dbReference type="ARBA" id="ARBA00022771"/>
    </source>
</evidence>
<proteinExistence type="inferred from homology"/>
<keyword evidence="13" id="KW-0648">Protein biosynthesis</keyword>
<dbReference type="PANTHER" id="PTHR11477:SF0">
    <property type="entry name" value="IP08861P-RELATED"/>
    <property type="match status" value="1"/>
</dbReference>
<dbReference type="Pfam" id="PF08711">
    <property type="entry name" value="Med26"/>
    <property type="match status" value="1"/>
</dbReference>
<dbReference type="Gene3D" id="2.20.25.10">
    <property type="match status" value="1"/>
</dbReference>
<feature type="domain" description="TFIIS central" evidence="12">
    <location>
        <begin position="165"/>
        <end position="280"/>
    </location>
</feature>
<evidence type="ECO:0000256" key="6">
    <source>
        <dbReference type="PROSITE-ProRule" id="PRU00472"/>
    </source>
</evidence>
<dbReference type="SMART" id="SM00510">
    <property type="entry name" value="TFS2M"/>
    <property type="match status" value="1"/>
</dbReference>
<dbReference type="InterPro" id="IPR017923">
    <property type="entry name" value="TFIIS_N"/>
</dbReference>
<gene>
    <name evidence="13" type="primary">tfs1</name>
    <name evidence="13" type="ORF">LTR97_007258</name>
</gene>
<dbReference type="GO" id="GO:0000977">
    <property type="term" value="F:RNA polymerase II transcription regulatory region sequence-specific DNA binding"/>
    <property type="evidence" value="ECO:0007669"/>
    <property type="project" value="TreeGrafter"/>
</dbReference>
<keyword evidence="13" id="KW-0251">Elongation factor</keyword>
<dbReference type="PIRSF" id="PIRSF006704">
    <property type="entry name" value="TF_IIS"/>
    <property type="match status" value="1"/>
</dbReference>
<evidence type="ECO:0000259" key="11">
    <source>
        <dbReference type="PROSITE" id="PS51319"/>
    </source>
</evidence>
<feature type="compositionally biased region" description="Basic and acidic residues" evidence="9">
    <location>
        <begin position="250"/>
        <end position="269"/>
    </location>
</feature>
<keyword evidence="8" id="KW-0805">Transcription regulation</keyword>
<dbReference type="InterPro" id="IPR001222">
    <property type="entry name" value="Znf_TFIIS"/>
</dbReference>
<keyword evidence="8" id="KW-0238">DNA-binding</keyword>
<evidence type="ECO:0000256" key="1">
    <source>
        <dbReference type="ARBA" id="ARBA00004123"/>
    </source>
</evidence>
<dbReference type="InterPro" id="IPR006289">
    <property type="entry name" value="TFSII"/>
</dbReference>
<accession>A0AAN7ZN46</accession>
<dbReference type="GO" id="GO:0008270">
    <property type="term" value="F:zinc ion binding"/>
    <property type="evidence" value="ECO:0007669"/>
    <property type="project" value="UniProtKB-UniRule"/>
</dbReference>
<comment type="function">
    <text evidence="8">Necessary for efficient RNA polymerase II transcription elongation past template-encoded arresting sites.</text>
</comment>
<protein>
    <recommendedName>
        <fullName evidence="8">Transcription elongation factor</fullName>
    </recommendedName>
</protein>
<dbReference type="Pfam" id="PF01096">
    <property type="entry name" value="Zn_ribbon_TFIIS"/>
    <property type="match status" value="1"/>
</dbReference>
<dbReference type="GO" id="GO:0005634">
    <property type="term" value="C:nucleus"/>
    <property type="evidence" value="ECO:0007669"/>
    <property type="project" value="UniProtKB-SubCell"/>
</dbReference>
<dbReference type="SUPFAM" id="SSF47676">
    <property type="entry name" value="Conserved domain common to transcription factors TFIIS, elongin A, CRSP70"/>
    <property type="match status" value="1"/>
</dbReference>
<evidence type="ECO:0000256" key="4">
    <source>
        <dbReference type="ARBA" id="ARBA00022833"/>
    </source>
</evidence>
<keyword evidence="3 6" id="KW-0863">Zinc-finger</keyword>
<feature type="domain" description="TFIIS-type" evidence="10">
    <location>
        <begin position="283"/>
        <end position="323"/>
    </location>
</feature>
<dbReference type="Proteomes" id="UP001310594">
    <property type="component" value="Unassembled WGS sequence"/>
</dbReference>
<comment type="similarity">
    <text evidence="8">Belongs to the TFS-II family.</text>
</comment>
<dbReference type="GO" id="GO:0031440">
    <property type="term" value="P:regulation of mRNA 3'-end processing"/>
    <property type="evidence" value="ECO:0007669"/>
    <property type="project" value="TreeGrafter"/>
</dbReference>
<evidence type="ECO:0000256" key="8">
    <source>
        <dbReference type="RuleBase" id="RU368078"/>
    </source>
</evidence>
<feature type="region of interest" description="Disordered" evidence="9">
    <location>
        <begin position="250"/>
        <end position="274"/>
    </location>
</feature>
<dbReference type="GO" id="GO:0003746">
    <property type="term" value="F:translation elongation factor activity"/>
    <property type="evidence" value="ECO:0007669"/>
    <property type="project" value="UniProtKB-KW"/>
</dbReference>
<comment type="subcellular location">
    <subcellularLocation>
        <location evidence="1 7 8">Nucleus</location>
    </subcellularLocation>
</comment>
<dbReference type="NCBIfam" id="TIGR01385">
    <property type="entry name" value="TFSII"/>
    <property type="match status" value="1"/>
</dbReference>
<feature type="compositionally biased region" description="Gly residues" evidence="9">
    <location>
        <begin position="116"/>
        <end position="125"/>
    </location>
</feature>
<dbReference type="PANTHER" id="PTHR11477">
    <property type="entry name" value="TRANSCRIPTION FACTOR S-II ZINC FINGER DOMAIN-CONTAINING PROTEIN"/>
    <property type="match status" value="1"/>
</dbReference>
<dbReference type="Pfam" id="PF07500">
    <property type="entry name" value="TFIIS_M"/>
    <property type="match status" value="1"/>
</dbReference>
<dbReference type="InterPro" id="IPR003618">
    <property type="entry name" value="TFIIS_cen_dom"/>
</dbReference>
<name>A0AAN7ZN46_9PEZI</name>
<keyword evidence="5 7" id="KW-0539">Nucleus</keyword>
<evidence type="ECO:0000259" key="12">
    <source>
        <dbReference type="PROSITE" id="PS51321"/>
    </source>
</evidence>
<keyword evidence="8" id="KW-0804">Transcription</keyword>
<dbReference type="InterPro" id="IPR036575">
    <property type="entry name" value="TFIIS_cen_dom_sf"/>
</dbReference>
<dbReference type="InterPro" id="IPR035441">
    <property type="entry name" value="TFIIS/LEDGF_dom_sf"/>
</dbReference>
<dbReference type="PROSITE" id="PS51321">
    <property type="entry name" value="TFIIS_CENTRAL"/>
    <property type="match status" value="1"/>
</dbReference>
<dbReference type="PROSITE" id="PS51319">
    <property type="entry name" value="TFIIS_N"/>
    <property type="match status" value="1"/>
</dbReference>
<dbReference type="PROSITE" id="PS00466">
    <property type="entry name" value="ZF_TFIIS_1"/>
    <property type="match status" value="1"/>
</dbReference>
<reference evidence="13" key="1">
    <citation type="submission" date="2023-08" db="EMBL/GenBank/DDBJ databases">
        <title>Black Yeasts Isolated from many extreme environments.</title>
        <authorList>
            <person name="Coleine C."/>
            <person name="Stajich J.E."/>
            <person name="Selbmann L."/>
        </authorList>
    </citation>
    <scope>NUCLEOTIDE SEQUENCE</scope>
    <source>
        <strain evidence="13">CCFEE 5810</strain>
    </source>
</reference>
<dbReference type="CDD" id="cd13749">
    <property type="entry name" value="Zn-ribbon_TFIIS"/>
    <property type="match status" value="1"/>
</dbReference>
<keyword evidence="2 8" id="KW-0479">Metal-binding</keyword>
<evidence type="ECO:0000256" key="2">
    <source>
        <dbReference type="ARBA" id="ARBA00022723"/>
    </source>
</evidence>
<dbReference type="GO" id="GO:0006362">
    <property type="term" value="P:transcription elongation by RNA polymerase I"/>
    <property type="evidence" value="ECO:0007669"/>
    <property type="project" value="TreeGrafter"/>
</dbReference>
<evidence type="ECO:0000256" key="9">
    <source>
        <dbReference type="SAM" id="MobiDB-lite"/>
    </source>
</evidence>
<dbReference type="Gene3D" id="1.10.472.30">
    <property type="entry name" value="Transcription elongation factor S-II, central domain"/>
    <property type="match status" value="1"/>
</dbReference>
<dbReference type="GO" id="GO:0031564">
    <property type="term" value="P:transcription antitermination"/>
    <property type="evidence" value="ECO:0007669"/>
    <property type="project" value="TreeGrafter"/>
</dbReference>
<dbReference type="EMBL" id="JAVRQU010000010">
    <property type="protein sequence ID" value="KAK5698297.1"/>
    <property type="molecule type" value="Genomic_DNA"/>
</dbReference>
<feature type="compositionally biased region" description="Low complexity" evidence="9">
    <location>
        <begin position="92"/>
        <end position="102"/>
    </location>
</feature>
<dbReference type="AlphaFoldDB" id="A0AAN7ZN46"/>
<dbReference type="SUPFAM" id="SSF46942">
    <property type="entry name" value="Elongation factor TFIIS domain 2"/>
    <property type="match status" value="1"/>
</dbReference>